<name>A0ABZ2M200_9BACT</name>
<proteinExistence type="predicted"/>
<organism evidence="1 2">
    <name type="scientific">Pendulispora albinea</name>
    <dbReference type="NCBI Taxonomy" id="2741071"/>
    <lineage>
        <taxon>Bacteria</taxon>
        <taxon>Pseudomonadati</taxon>
        <taxon>Myxococcota</taxon>
        <taxon>Myxococcia</taxon>
        <taxon>Myxococcales</taxon>
        <taxon>Sorangiineae</taxon>
        <taxon>Pendulisporaceae</taxon>
        <taxon>Pendulispora</taxon>
    </lineage>
</organism>
<dbReference type="RefSeq" id="WP_394825016.1">
    <property type="nucleotide sequence ID" value="NZ_CP089984.1"/>
</dbReference>
<sequence>MGEFSCTSICPMCLTDSLEEEKISKSQTIDGKRIVGLLVQLTGVYAVICMHCTRDILNKFRSLGEGK</sequence>
<gene>
    <name evidence="1" type="ORF">LZC94_47165</name>
</gene>
<accession>A0ABZ2M200</accession>
<dbReference type="Proteomes" id="UP001370348">
    <property type="component" value="Chromosome"/>
</dbReference>
<dbReference type="EMBL" id="CP089984">
    <property type="protein sequence ID" value="WXB15390.1"/>
    <property type="molecule type" value="Genomic_DNA"/>
</dbReference>
<keyword evidence="2" id="KW-1185">Reference proteome</keyword>
<protein>
    <submittedName>
        <fullName evidence="1">Uncharacterized protein</fullName>
    </submittedName>
</protein>
<reference evidence="1 2" key="1">
    <citation type="submission" date="2021-12" db="EMBL/GenBank/DDBJ databases">
        <title>Discovery of the Pendulisporaceae a myxobacterial family with distinct sporulation behavior and unique specialized metabolism.</title>
        <authorList>
            <person name="Garcia R."/>
            <person name="Popoff A."/>
            <person name="Bader C.D."/>
            <person name="Loehr J."/>
            <person name="Walesch S."/>
            <person name="Walt C."/>
            <person name="Boldt J."/>
            <person name="Bunk B."/>
            <person name="Haeckl F.J.F.P.J."/>
            <person name="Gunesch A.P."/>
            <person name="Birkelbach J."/>
            <person name="Nuebel U."/>
            <person name="Pietschmann T."/>
            <person name="Bach T."/>
            <person name="Mueller R."/>
        </authorList>
    </citation>
    <scope>NUCLEOTIDE SEQUENCE [LARGE SCALE GENOMIC DNA]</scope>
    <source>
        <strain evidence="1 2">MSr11954</strain>
    </source>
</reference>
<evidence type="ECO:0000313" key="2">
    <source>
        <dbReference type="Proteomes" id="UP001370348"/>
    </source>
</evidence>
<evidence type="ECO:0000313" key="1">
    <source>
        <dbReference type="EMBL" id="WXB15390.1"/>
    </source>
</evidence>